<evidence type="ECO:0000256" key="1">
    <source>
        <dbReference type="SAM" id="SignalP"/>
    </source>
</evidence>
<organism evidence="2 3">
    <name type="scientific">Aspergillus taichungensis</name>
    <dbReference type="NCBI Taxonomy" id="482145"/>
    <lineage>
        <taxon>Eukaryota</taxon>
        <taxon>Fungi</taxon>
        <taxon>Dikarya</taxon>
        <taxon>Ascomycota</taxon>
        <taxon>Pezizomycotina</taxon>
        <taxon>Eurotiomycetes</taxon>
        <taxon>Eurotiomycetidae</taxon>
        <taxon>Eurotiales</taxon>
        <taxon>Aspergillaceae</taxon>
        <taxon>Aspergillus</taxon>
        <taxon>Aspergillus subgen. Circumdati</taxon>
    </lineage>
</organism>
<dbReference type="EMBL" id="KZ559553">
    <property type="protein sequence ID" value="PLN79961.1"/>
    <property type="molecule type" value="Genomic_DNA"/>
</dbReference>
<proteinExistence type="predicted"/>
<dbReference type="Proteomes" id="UP000235023">
    <property type="component" value="Unassembled WGS sequence"/>
</dbReference>
<keyword evidence="1" id="KW-0732">Signal</keyword>
<feature type="signal peptide" evidence="1">
    <location>
        <begin position="1"/>
        <end position="21"/>
    </location>
</feature>
<reference evidence="3" key="1">
    <citation type="submission" date="2017-12" db="EMBL/GenBank/DDBJ databases">
        <authorList>
            <consortium name="DOE Joint Genome Institute"/>
            <person name="Mondo S.J."/>
            <person name="Kjaerbolling I."/>
            <person name="Vesth T.C."/>
            <person name="Frisvad J.C."/>
            <person name="Nybo J.L."/>
            <person name="Theobald S."/>
            <person name="Kuo A."/>
            <person name="Bowyer P."/>
            <person name="Matsuda Y."/>
            <person name="Lyhne E.K."/>
            <person name="Kogle M.E."/>
            <person name="Clum A."/>
            <person name="Lipzen A."/>
            <person name="Salamov A."/>
            <person name="Ngan C.Y."/>
            <person name="Daum C."/>
            <person name="Chiniquy J."/>
            <person name="Barry K."/>
            <person name="LaButti K."/>
            <person name="Haridas S."/>
            <person name="Simmons B.A."/>
            <person name="Magnuson J.K."/>
            <person name="Mortensen U.H."/>
            <person name="Larsen T.O."/>
            <person name="Grigoriev I.V."/>
            <person name="Baker S.E."/>
            <person name="Andersen M.R."/>
            <person name="Nordberg H.P."/>
            <person name="Cantor M.N."/>
            <person name="Hua S.X."/>
        </authorList>
    </citation>
    <scope>NUCLEOTIDE SEQUENCE [LARGE SCALE GENOMIC DNA]</scope>
    <source>
        <strain evidence="3">IBT 19404</strain>
    </source>
</reference>
<evidence type="ECO:0008006" key="4">
    <source>
        <dbReference type="Google" id="ProtNLM"/>
    </source>
</evidence>
<name>A0A2J5HRT2_9EURO</name>
<evidence type="ECO:0000313" key="3">
    <source>
        <dbReference type="Proteomes" id="UP000235023"/>
    </source>
</evidence>
<sequence>MYAVKSLQFLILSLVTSTALAKTITVGIGTSEASRPLHVPLGECTDVDEEEVFTLDLKQPCRAFTGVMCTGRTILLNPGEHTSETPVPVGSLLCE</sequence>
<dbReference type="AlphaFoldDB" id="A0A2J5HRT2"/>
<keyword evidence="3" id="KW-1185">Reference proteome</keyword>
<dbReference type="OrthoDB" id="4291851at2759"/>
<evidence type="ECO:0000313" key="2">
    <source>
        <dbReference type="EMBL" id="PLN79961.1"/>
    </source>
</evidence>
<protein>
    <recommendedName>
        <fullName evidence="4">Secreted protein</fullName>
    </recommendedName>
</protein>
<gene>
    <name evidence="2" type="ORF">BDW42DRAFT_171902</name>
</gene>
<feature type="chain" id="PRO_5014453383" description="Secreted protein" evidence="1">
    <location>
        <begin position="22"/>
        <end position="95"/>
    </location>
</feature>
<accession>A0A2J5HRT2</accession>